<evidence type="ECO:0000313" key="22">
    <source>
        <dbReference type="EMBL" id="GJM94515.1"/>
    </source>
</evidence>
<dbReference type="SUPFAM" id="SSF48113">
    <property type="entry name" value="Heme-dependent peroxidases"/>
    <property type="match status" value="1"/>
</dbReference>
<evidence type="ECO:0000256" key="20">
    <source>
        <dbReference type="RuleBase" id="RU362060"/>
    </source>
</evidence>
<evidence type="ECO:0000256" key="11">
    <source>
        <dbReference type="ARBA" id="ARBA00023004"/>
    </source>
</evidence>
<dbReference type="GO" id="GO:0006979">
    <property type="term" value="P:response to oxidative stress"/>
    <property type="evidence" value="ECO:0007669"/>
    <property type="project" value="UniProtKB-UniRule"/>
</dbReference>
<feature type="disulfide bond" evidence="19">
    <location>
        <begin position="136"/>
        <end position="331"/>
    </location>
</feature>
<keyword evidence="14 20" id="KW-0376">Hydrogen peroxide</keyword>
<dbReference type="InterPro" id="IPR019793">
    <property type="entry name" value="Peroxidases_heam-ligand_BS"/>
</dbReference>
<feature type="signal peptide" evidence="20">
    <location>
        <begin position="1"/>
        <end position="18"/>
    </location>
</feature>
<keyword evidence="23" id="KW-1185">Reference proteome</keyword>
<evidence type="ECO:0000256" key="19">
    <source>
        <dbReference type="PIRSR" id="PIRSR600823-5"/>
    </source>
</evidence>
<feature type="disulfide bond" evidence="19">
    <location>
        <begin position="71"/>
        <end position="91"/>
    </location>
</feature>
<comment type="caution">
    <text evidence="22">The sequence shown here is derived from an EMBL/GenBank/DDBJ whole genome shotgun (WGS) entry which is preliminary data.</text>
</comment>
<dbReference type="AlphaFoldDB" id="A0AAV5C8N4"/>
<dbReference type="InterPro" id="IPR000823">
    <property type="entry name" value="Peroxidase_pln"/>
</dbReference>
<dbReference type="InterPro" id="IPR033905">
    <property type="entry name" value="Secretory_peroxidase"/>
</dbReference>
<dbReference type="Pfam" id="PF00141">
    <property type="entry name" value="peroxidase"/>
    <property type="match status" value="1"/>
</dbReference>
<evidence type="ECO:0000256" key="6">
    <source>
        <dbReference type="ARBA" id="ARBA00022559"/>
    </source>
</evidence>
<dbReference type="CDD" id="cd00693">
    <property type="entry name" value="secretory_peroxidase"/>
    <property type="match status" value="1"/>
</dbReference>
<dbReference type="InterPro" id="IPR010255">
    <property type="entry name" value="Haem_peroxidase_sf"/>
</dbReference>
<evidence type="ECO:0000256" key="8">
    <source>
        <dbReference type="ARBA" id="ARBA00022723"/>
    </source>
</evidence>
<proteinExistence type="inferred from homology"/>
<feature type="chain" id="PRO_5043087239" description="Peroxidase" evidence="20">
    <location>
        <begin position="19"/>
        <end position="338"/>
    </location>
</feature>
<dbReference type="PANTHER" id="PTHR31517:SF84">
    <property type="entry name" value="PEROXIDASE"/>
    <property type="match status" value="1"/>
</dbReference>
<feature type="binding site" evidence="17">
    <location>
        <position position="73"/>
    </location>
    <ligand>
        <name>Ca(2+)</name>
        <dbReference type="ChEBI" id="CHEBI:29108"/>
        <label>1</label>
    </ligand>
</feature>
<evidence type="ECO:0000256" key="4">
    <source>
        <dbReference type="ARBA" id="ARBA00012313"/>
    </source>
</evidence>
<feature type="binding site" evidence="17">
    <location>
        <position position="94"/>
    </location>
    <ligand>
        <name>Ca(2+)</name>
        <dbReference type="ChEBI" id="CHEBI:29108"/>
        <label>1</label>
    </ligand>
</feature>
<feature type="binding site" description="axial binding residue" evidence="17">
    <location>
        <position position="207"/>
    </location>
    <ligand>
        <name>heme b</name>
        <dbReference type="ChEBI" id="CHEBI:60344"/>
    </ligand>
    <ligandPart>
        <name>Fe</name>
        <dbReference type="ChEBI" id="CHEBI:18248"/>
    </ligandPart>
</feature>
<dbReference type="PROSITE" id="PS00436">
    <property type="entry name" value="PEROXIDASE_2"/>
    <property type="match status" value="1"/>
</dbReference>
<dbReference type="InterPro" id="IPR019794">
    <property type="entry name" value="Peroxidases_AS"/>
</dbReference>
<dbReference type="EC" id="1.11.1.7" evidence="4 20"/>
<evidence type="ECO:0000256" key="13">
    <source>
        <dbReference type="ARBA" id="ARBA00023180"/>
    </source>
</evidence>
<evidence type="ECO:0000256" key="16">
    <source>
        <dbReference type="PIRSR" id="PIRSR600823-2"/>
    </source>
</evidence>
<comment type="cofactor">
    <cofactor evidence="17 20">
        <name>heme b</name>
        <dbReference type="ChEBI" id="CHEBI:60344"/>
    </cofactor>
    <text evidence="17 20">Binds 1 heme b (iron(II)-protoporphyrin IX) group per subunit.</text>
</comment>
<keyword evidence="11 17" id="KW-0408">Iron</keyword>
<organism evidence="22 23">
    <name type="scientific">Eleusine coracana subsp. coracana</name>
    <dbReference type="NCBI Taxonomy" id="191504"/>
    <lineage>
        <taxon>Eukaryota</taxon>
        <taxon>Viridiplantae</taxon>
        <taxon>Streptophyta</taxon>
        <taxon>Embryophyta</taxon>
        <taxon>Tracheophyta</taxon>
        <taxon>Spermatophyta</taxon>
        <taxon>Magnoliopsida</taxon>
        <taxon>Liliopsida</taxon>
        <taxon>Poales</taxon>
        <taxon>Poaceae</taxon>
        <taxon>PACMAD clade</taxon>
        <taxon>Chloridoideae</taxon>
        <taxon>Cynodonteae</taxon>
        <taxon>Eleusininae</taxon>
        <taxon>Eleusine</taxon>
    </lineage>
</organism>
<feature type="disulfide bond" evidence="19">
    <location>
        <begin position="38"/>
        <end position="130"/>
    </location>
</feature>
<dbReference type="PROSITE" id="PS00435">
    <property type="entry name" value="PEROXIDASE_1"/>
    <property type="match status" value="1"/>
</dbReference>
<feature type="binding site" evidence="17">
    <location>
        <position position="90"/>
    </location>
    <ligand>
        <name>Ca(2+)</name>
        <dbReference type="ChEBI" id="CHEBI:29108"/>
        <label>1</label>
    </ligand>
</feature>
<evidence type="ECO:0000256" key="5">
    <source>
        <dbReference type="ARBA" id="ARBA00022525"/>
    </source>
</evidence>
<keyword evidence="9 17" id="KW-0106">Calcium</keyword>
<evidence type="ECO:0000256" key="17">
    <source>
        <dbReference type="PIRSR" id="PIRSR600823-3"/>
    </source>
</evidence>
<keyword evidence="6 20" id="KW-0575">Peroxidase</keyword>
<dbReference type="GO" id="GO:0140825">
    <property type="term" value="F:lactoperoxidase activity"/>
    <property type="evidence" value="ECO:0007669"/>
    <property type="project" value="UniProtKB-EC"/>
</dbReference>
<keyword evidence="13" id="KW-0325">Glycoprotein</keyword>
<feature type="site" description="Transition state stabilizer" evidence="18">
    <location>
        <position position="65"/>
    </location>
</feature>
<evidence type="ECO:0000256" key="15">
    <source>
        <dbReference type="PIRSR" id="PIRSR600823-1"/>
    </source>
</evidence>
<dbReference type="Gene3D" id="1.10.420.10">
    <property type="entry name" value="Peroxidase, domain 2"/>
    <property type="match status" value="1"/>
</dbReference>
<feature type="disulfide bond" evidence="19">
    <location>
        <begin position="214"/>
        <end position="241"/>
    </location>
</feature>
<accession>A0AAV5C8N4</accession>
<evidence type="ECO:0000256" key="18">
    <source>
        <dbReference type="PIRSR" id="PIRSR600823-4"/>
    </source>
</evidence>
<dbReference type="PROSITE" id="PS50873">
    <property type="entry name" value="PEROXIDASE_4"/>
    <property type="match status" value="1"/>
</dbReference>
<protein>
    <recommendedName>
        <fullName evidence="4 20">Peroxidase</fullName>
        <ecNumber evidence="4 20">1.11.1.7</ecNumber>
    </recommendedName>
</protein>
<dbReference type="FunFam" id="1.10.420.10:FF:000006">
    <property type="entry name" value="Peroxidase"/>
    <property type="match status" value="1"/>
</dbReference>
<evidence type="ECO:0000256" key="2">
    <source>
        <dbReference type="ARBA" id="ARBA00004613"/>
    </source>
</evidence>
<dbReference type="GO" id="GO:0046872">
    <property type="term" value="F:metal ion binding"/>
    <property type="evidence" value="ECO:0007669"/>
    <property type="project" value="UniProtKB-UniRule"/>
</dbReference>
<name>A0AAV5C8N4_ELECO</name>
<dbReference type="PRINTS" id="PR00458">
    <property type="entry name" value="PEROXIDASE"/>
</dbReference>
<feature type="binding site" evidence="17">
    <location>
        <position position="70"/>
    </location>
    <ligand>
        <name>Ca(2+)</name>
        <dbReference type="ChEBI" id="CHEBI:29108"/>
        <label>1</label>
    </ligand>
</feature>
<evidence type="ECO:0000256" key="1">
    <source>
        <dbReference type="ARBA" id="ARBA00000189"/>
    </source>
</evidence>
<feature type="active site" description="Proton acceptor" evidence="15">
    <location>
        <position position="69"/>
    </location>
</feature>
<comment type="catalytic activity">
    <reaction evidence="1 20">
        <text>2 a phenolic donor + H2O2 = 2 a phenolic radical donor + 2 H2O</text>
        <dbReference type="Rhea" id="RHEA:56136"/>
        <dbReference type="ChEBI" id="CHEBI:15377"/>
        <dbReference type="ChEBI" id="CHEBI:16240"/>
        <dbReference type="ChEBI" id="CHEBI:139520"/>
        <dbReference type="ChEBI" id="CHEBI:139521"/>
        <dbReference type="EC" id="1.11.1.7"/>
    </reaction>
</comment>
<dbReference type="Gene3D" id="1.10.520.10">
    <property type="match status" value="1"/>
</dbReference>
<evidence type="ECO:0000256" key="9">
    <source>
        <dbReference type="ARBA" id="ARBA00022837"/>
    </source>
</evidence>
<evidence type="ECO:0000256" key="10">
    <source>
        <dbReference type="ARBA" id="ARBA00023002"/>
    </source>
</evidence>
<dbReference type="PRINTS" id="PR00461">
    <property type="entry name" value="PLPEROXIDASE"/>
</dbReference>
<dbReference type="GO" id="GO:0020037">
    <property type="term" value="F:heme binding"/>
    <property type="evidence" value="ECO:0007669"/>
    <property type="project" value="UniProtKB-UniRule"/>
</dbReference>
<dbReference type="GO" id="GO:0005576">
    <property type="term" value="C:extracellular region"/>
    <property type="evidence" value="ECO:0007669"/>
    <property type="project" value="UniProtKB-SubCell"/>
</dbReference>
<feature type="binding site" evidence="16">
    <location>
        <position position="177"/>
    </location>
    <ligand>
        <name>substrate</name>
    </ligand>
</feature>
<keyword evidence="20" id="KW-0732">Signal</keyword>
<keyword evidence="5 20" id="KW-0964">Secreted</keyword>
<comment type="similarity">
    <text evidence="20">Belongs to the peroxidase family. Classical plant (class III) peroxidase subfamily.</text>
</comment>
<dbReference type="PANTHER" id="PTHR31517">
    <property type="match status" value="1"/>
</dbReference>
<dbReference type="EMBL" id="BQKI01000005">
    <property type="protein sequence ID" value="GJM94515.1"/>
    <property type="molecule type" value="Genomic_DNA"/>
</dbReference>
<evidence type="ECO:0000313" key="23">
    <source>
        <dbReference type="Proteomes" id="UP001054889"/>
    </source>
</evidence>
<keyword evidence="12 19" id="KW-1015">Disulfide bond</keyword>
<feature type="domain" description="Plant heme peroxidase family profile" evidence="21">
    <location>
        <begin position="28"/>
        <end position="335"/>
    </location>
</feature>
<dbReference type="GO" id="GO:0042744">
    <property type="term" value="P:hydrogen peroxide catabolic process"/>
    <property type="evidence" value="ECO:0007669"/>
    <property type="project" value="UniProtKB-KW"/>
</dbReference>
<evidence type="ECO:0000256" key="12">
    <source>
        <dbReference type="ARBA" id="ARBA00023157"/>
    </source>
</evidence>
<feature type="binding site" evidence="17">
    <location>
        <position position="92"/>
    </location>
    <ligand>
        <name>Ca(2+)</name>
        <dbReference type="ChEBI" id="CHEBI:29108"/>
        <label>1</label>
    </ligand>
</feature>
<evidence type="ECO:0000256" key="7">
    <source>
        <dbReference type="ARBA" id="ARBA00022617"/>
    </source>
</evidence>
<evidence type="ECO:0000256" key="14">
    <source>
        <dbReference type="ARBA" id="ARBA00023324"/>
    </source>
</evidence>
<dbReference type="Proteomes" id="UP001054889">
    <property type="component" value="Unassembled WGS sequence"/>
</dbReference>
<comment type="function">
    <text evidence="20">Removal of H(2)O(2), oxidation of toxic reductants, biosynthesis and degradation of lignin, suberization, auxin catabolism, response to environmental stresses such as wounding, pathogen attack and oxidative stress.</text>
</comment>
<reference evidence="22" key="2">
    <citation type="submission" date="2021-12" db="EMBL/GenBank/DDBJ databases">
        <title>Resequencing data analysis of finger millet.</title>
        <authorList>
            <person name="Hatakeyama M."/>
            <person name="Aluri S."/>
            <person name="Balachadran M.T."/>
            <person name="Sivarajan S.R."/>
            <person name="Poveda L."/>
            <person name="Shimizu-Inatsugi R."/>
            <person name="Schlapbach R."/>
            <person name="Sreeman S.M."/>
            <person name="Shimizu K.K."/>
        </authorList>
    </citation>
    <scope>NUCLEOTIDE SEQUENCE</scope>
</reference>
<evidence type="ECO:0000259" key="21">
    <source>
        <dbReference type="PROSITE" id="PS50873"/>
    </source>
</evidence>
<comment type="similarity">
    <text evidence="3">Belongs to the peroxidase family. Ascorbate peroxidase subfamily.</text>
</comment>
<keyword evidence="7 20" id="KW-0349">Heme</keyword>
<comment type="subcellular location">
    <subcellularLocation>
        <location evidence="2 20">Secreted</location>
    </subcellularLocation>
</comment>
<gene>
    <name evidence="22" type="primary">ga11163</name>
    <name evidence="22" type="ORF">PR202_ga11163</name>
</gene>
<reference evidence="22" key="1">
    <citation type="journal article" date="2018" name="DNA Res.">
        <title>Multiple hybrid de novo genome assembly of finger millet, an orphan allotetraploid crop.</title>
        <authorList>
            <person name="Hatakeyama M."/>
            <person name="Aluri S."/>
            <person name="Balachadran M.T."/>
            <person name="Sivarajan S.R."/>
            <person name="Patrignani A."/>
            <person name="Gruter S."/>
            <person name="Poveda L."/>
            <person name="Shimizu-Inatsugi R."/>
            <person name="Baeten J."/>
            <person name="Francoijs K.J."/>
            <person name="Nataraja K.N."/>
            <person name="Reddy Y.A.N."/>
            <person name="Phadnis S."/>
            <person name="Ravikumar R.L."/>
            <person name="Schlapbach R."/>
            <person name="Sreeman S.M."/>
            <person name="Shimizu K.K."/>
        </authorList>
    </citation>
    <scope>NUCLEOTIDE SEQUENCE</scope>
</reference>
<evidence type="ECO:0000256" key="3">
    <source>
        <dbReference type="ARBA" id="ARBA00006873"/>
    </source>
</evidence>
<keyword evidence="8 17" id="KW-0479">Metal-binding</keyword>
<keyword evidence="10 20" id="KW-0560">Oxidoreductase</keyword>
<sequence length="338" mass="35416">MATSTCNAMLLMVATAFALSMSSLAAGTLQYDFYKTSCPGAEAAIRKATEDLIASDPTIGAALVRLFFHDCFVRNAVIINFTTFEVDVPGCDGSILLNPSSSNPNPEKITIPLRGYDAVDKIKAAVEAVCPGIVSCADILAFASRDTAAINGGFTFAMPAGRRDGLVSVFSDVFGIPAPSMQVQQLIQSFAGKGLTVDDLVALSGAHSFGVTHCNFVTPRLYPTADPTMNADFASNLTNVCPRNGSGSRALNNNVVTDPNRLSNQFYSNVLAGKVMFTSDQTLTSSGDTLNLVKQNAANPVAWMARFAAALVKMGNIEVLTGTAGEVRKVCGATNGGN</sequence>
<dbReference type="InterPro" id="IPR002016">
    <property type="entry name" value="Haem_peroxidase"/>
</dbReference>
<comment type="cofactor">
    <cofactor evidence="17 20">
        <name>Ca(2+)</name>
        <dbReference type="ChEBI" id="CHEBI:29108"/>
    </cofactor>
    <text evidence="17 20">Binds 2 calcium ions per subunit.</text>
</comment>